<evidence type="ECO:0000259" key="1">
    <source>
        <dbReference type="SMART" id="SM00909"/>
    </source>
</evidence>
<sequence length="138" mass="14271">MFFVAGTQVVPIDRLLLSPAAAPQVLAALAEGPPEGDAAAGLRSALPINFESRVTVERGIATVVLPATFITDLPGGEQRLAIAQIVLTLTQQSGVGQVRFTSNNEPQAVPRGRGDLSSPGATVACDDYANLLPSNFSC</sequence>
<protein>
    <recommendedName>
        <fullName evidence="1">GerMN domain-containing protein</fullName>
    </recommendedName>
</protein>
<organism evidence="2">
    <name type="scientific">freshwater metagenome</name>
    <dbReference type="NCBI Taxonomy" id="449393"/>
    <lineage>
        <taxon>unclassified sequences</taxon>
        <taxon>metagenomes</taxon>
        <taxon>ecological metagenomes</taxon>
    </lineage>
</organism>
<dbReference type="Pfam" id="PF10646">
    <property type="entry name" value="Germane"/>
    <property type="match status" value="1"/>
</dbReference>
<proteinExistence type="predicted"/>
<name>A0A094QDQ5_9ZZZZ</name>
<comment type="caution">
    <text evidence="2">The sequence shown here is derived from an EMBL/GenBank/DDBJ whole genome shotgun (WGS) entry which is preliminary data.</text>
</comment>
<accession>A0A094QDQ5</accession>
<dbReference type="InterPro" id="IPR019606">
    <property type="entry name" value="GerMN"/>
</dbReference>
<reference evidence="2" key="1">
    <citation type="submission" date="2014-06" db="EMBL/GenBank/DDBJ databases">
        <title>Key roles for freshwater Actinobacteria revealed by deep metagenomic sequencing.</title>
        <authorList>
            <person name="Ghai R."/>
            <person name="Mizuno C.M."/>
            <person name="Picazo A."/>
            <person name="Camacho A."/>
            <person name="Rodriguez-Valera F."/>
        </authorList>
    </citation>
    <scope>NUCLEOTIDE SEQUENCE</scope>
</reference>
<gene>
    <name evidence="2" type="ORF">GM51_1800</name>
</gene>
<dbReference type="AlphaFoldDB" id="A0A094QDQ5"/>
<feature type="domain" description="GerMN" evidence="1">
    <location>
        <begin position="22"/>
        <end position="111"/>
    </location>
</feature>
<dbReference type="EMBL" id="JNSL01000005">
    <property type="protein sequence ID" value="KGA21532.1"/>
    <property type="molecule type" value="Genomic_DNA"/>
</dbReference>
<dbReference type="SMART" id="SM00909">
    <property type="entry name" value="Germane"/>
    <property type="match status" value="1"/>
</dbReference>
<evidence type="ECO:0000313" key="2">
    <source>
        <dbReference type="EMBL" id="KGA21532.1"/>
    </source>
</evidence>